<name>W0ECP0_9FIRM</name>
<organism evidence="2 3">
    <name type="scientific">Desulfitobacterium metallireducens DSM 15288</name>
    <dbReference type="NCBI Taxonomy" id="871968"/>
    <lineage>
        <taxon>Bacteria</taxon>
        <taxon>Bacillati</taxon>
        <taxon>Bacillota</taxon>
        <taxon>Clostridia</taxon>
        <taxon>Eubacteriales</taxon>
        <taxon>Desulfitobacteriaceae</taxon>
        <taxon>Desulfitobacterium</taxon>
    </lineage>
</organism>
<accession>W0ECP0</accession>
<gene>
    <name evidence="2" type="ORF">DESME_10975</name>
</gene>
<dbReference type="EMBL" id="CP007032">
    <property type="protein sequence ID" value="AHF08640.1"/>
    <property type="molecule type" value="Genomic_DNA"/>
</dbReference>
<dbReference type="Pfam" id="PF13936">
    <property type="entry name" value="HTH_38"/>
    <property type="match status" value="1"/>
</dbReference>
<evidence type="ECO:0000313" key="3">
    <source>
        <dbReference type="Proteomes" id="UP000010847"/>
    </source>
</evidence>
<feature type="domain" description="Transposase IS30-like HTH" evidence="1">
    <location>
        <begin position="4"/>
        <end position="44"/>
    </location>
</feature>
<keyword evidence="3" id="KW-1185">Reference proteome</keyword>
<proteinExistence type="predicted"/>
<sequence>MSKFKHFILSERISLEHMLKDSCSFKAIGRELNKDCTSISKEVRNYQLLKGRFLWSGFQQLSSSSDLHPILHL</sequence>
<dbReference type="InterPro" id="IPR025246">
    <property type="entry name" value="IS30-like_HTH"/>
</dbReference>
<protein>
    <recommendedName>
        <fullName evidence="1">Transposase IS30-like HTH domain-containing protein</fullName>
    </recommendedName>
</protein>
<reference evidence="2 3" key="1">
    <citation type="submission" date="2013-12" db="EMBL/GenBank/DDBJ databases">
        <authorList>
            <consortium name="DOE Joint Genome Institute"/>
            <person name="Smidt H."/>
            <person name="Huntemann M."/>
            <person name="Han J."/>
            <person name="Chen A."/>
            <person name="Kyrpides N."/>
            <person name="Mavromatis K."/>
            <person name="Markowitz V."/>
            <person name="Palaniappan K."/>
            <person name="Ivanova N."/>
            <person name="Schaumberg A."/>
            <person name="Pati A."/>
            <person name="Liolios K."/>
            <person name="Nordberg H.P."/>
            <person name="Cantor M.N."/>
            <person name="Hua S.X."/>
            <person name="Woyke T."/>
        </authorList>
    </citation>
    <scope>NUCLEOTIDE SEQUENCE [LARGE SCALE GENOMIC DNA]</scope>
    <source>
        <strain evidence="3">DSM 15288</strain>
    </source>
</reference>
<dbReference type="Proteomes" id="UP000010847">
    <property type="component" value="Chromosome"/>
</dbReference>
<dbReference type="HOGENOM" id="CLU_2698625_0_0_9"/>
<evidence type="ECO:0000313" key="2">
    <source>
        <dbReference type="EMBL" id="AHF08640.1"/>
    </source>
</evidence>
<dbReference type="OrthoDB" id="9776104at2"/>
<dbReference type="AlphaFoldDB" id="W0ECP0"/>
<evidence type="ECO:0000259" key="1">
    <source>
        <dbReference type="Pfam" id="PF13936"/>
    </source>
</evidence>
<dbReference type="KEGG" id="dmt:DESME_10975"/>